<sequence>MAKIEENVSEYFGGVIGKYLTKGPTFSSCFKCILQNQLILKRVGYLCVLLFEVYQICVSIPEPSSKQLYNEVKICIKEHVKLRKELIENVEDKELLQEYFRIWTGFHQAAFLINKLFAYMNKQLVRPQQKENDSNADEIKEIGFLALDIWREDLVNSIQSRLVQSILIAIDEDRRGNTPDHFDVIAGVIKSFVQMEHDIRKFPHKASQQNESMERTQFYKNNFEPRFLKDTEAYYSELAQKSLIGLSCCEYLKVVQEILKHEEILTKEYLIEESTKEVIELCEKVMIEAHTQKMHQGLIRKEDLVNSCCFYEFYSKNANWYDSSDEIRGIGSSPSKSDPL</sequence>
<dbReference type="InterPro" id="IPR045093">
    <property type="entry name" value="Cullin"/>
</dbReference>
<dbReference type="Gene3D" id="1.20.1310.10">
    <property type="entry name" value="Cullin Repeats"/>
    <property type="match status" value="2"/>
</dbReference>
<dbReference type="GO" id="GO:0031625">
    <property type="term" value="F:ubiquitin protein ligase binding"/>
    <property type="evidence" value="ECO:0007669"/>
    <property type="project" value="InterPro"/>
</dbReference>
<name>A0A9P1IIH7_9PELO</name>
<dbReference type="AlphaFoldDB" id="A0A9P1IIH7"/>
<comment type="caution">
    <text evidence="4">The sequence shown here is derived from an EMBL/GenBank/DDBJ whole genome shotgun (WGS) entry which is preliminary data.</text>
</comment>
<reference evidence="4" key="1">
    <citation type="submission" date="2022-11" db="EMBL/GenBank/DDBJ databases">
        <authorList>
            <person name="Kikuchi T."/>
        </authorList>
    </citation>
    <scope>NUCLEOTIDE SEQUENCE</scope>
    <source>
        <strain evidence="4">PS1010</strain>
    </source>
</reference>
<proteinExistence type="inferred from homology"/>
<dbReference type="InterPro" id="IPR001373">
    <property type="entry name" value="Cullin_N"/>
</dbReference>
<organism evidence="4 5">
    <name type="scientific">Caenorhabditis angaria</name>
    <dbReference type="NCBI Taxonomy" id="860376"/>
    <lineage>
        <taxon>Eukaryota</taxon>
        <taxon>Metazoa</taxon>
        <taxon>Ecdysozoa</taxon>
        <taxon>Nematoda</taxon>
        <taxon>Chromadorea</taxon>
        <taxon>Rhabditida</taxon>
        <taxon>Rhabditina</taxon>
        <taxon>Rhabditomorpha</taxon>
        <taxon>Rhabditoidea</taxon>
        <taxon>Rhabditidae</taxon>
        <taxon>Peloderinae</taxon>
        <taxon>Caenorhabditis</taxon>
    </lineage>
</organism>
<feature type="domain" description="Cullin N-terminal" evidence="3">
    <location>
        <begin position="52"/>
        <end position="297"/>
    </location>
</feature>
<gene>
    <name evidence="4" type="ORF">CAMP_LOCUS7852</name>
</gene>
<keyword evidence="5" id="KW-1185">Reference proteome</keyword>
<accession>A0A9P1IIH7</accession>
<dbReference type="Proteomes" id="UP001152747">
    <property type="component" value="Unassembled WGS sequence"/>
</dbReference>
<dbReference type="Pfam" id="PF00888">
    <property type="entry name" value="Cullin"/>
    <property type="match status" value="1"/>
</dbReference>
<protein>
    <recommendedName>
        <fullName evidence="3">Cullin N-terminal domain-containing protein</fullName>
    </recommendedName>
</protein>
<dbReference type="EMBL" id="CANHGI010000003">
    <property type="protein sequence ID" value="CAI5445215.1"/>
    <property type="molecule type" value="Genomic_DNA"/>
</dbReference>
<dbReference type="InterPro" id="IPR016159">
    <property type="entry name" value="Cullin_repeat-like_dom_sf"/>
</dbReference>
<dbReference type="OrthoDB" id="27073at2759"/>
<evidence type="ECO:0000259" key="3">
    <source>
        <dbReference type="Pfam" id="PF00888"/>
    </source>
</evidence>
<dbReference type="GO" id="GO:0006511">
    <property type="term" value="P:ubiquitin-dependent protein catabolic process"/>
    <property type="evidence" value="ECO:0007669"/>
    <property type="project" value="InterPro"/>
</dbReference>
<evidence type="ECO:0000313" key="5">
    <source>
        <dbReference type="Proteomes" id="UP001152747"/>
    </source>
</evidence>
<evidence type="ECO:0000313" key="4">
    <source>
        <dbReference type="EMBL" id="CAI5445215.1"/>
    </source>
</evidence>
<evidence type="ECO:0000256" key="2">
    <source>
        <dbReference type="ARBA" id="ARBA00022786"/>
    </source>
</evidence>
<dbReference type="SUPFAM" id="SSF74788">
    <property type="entry name" value="Cullin repeat-like"/>
    <property type="match status" value="1"/>
</dbReference>
<dbReference type="PANTHER" id="PTHR11932">
    <property type="entry name" value="CULLIN"/>
    <property type="match status" value="1"/>
</dbReference>
<evidence type="ECO:0000256" key="1">
    <source>
        <dbReference type="ARBA" id="ARBA00006019"/>
    </source>
</evidence>
<keyword evidence="2" id="KW-0833">Ubl conjugation pathway</keyword>
<comment type="similarity">
    <text evidence="1">Belongs to the cullin family.</text>
</comment>